<feature type="compositionally biased region" description="Low complexity" evidence="1">
    <location>
        <begin position="89"/>
        <end position="102"/>
    </location>
</feature>
<accession>A0A7J0G5A3</accession>
<protein>
    <submittedName>
        <fullName evidence="4">Uncharacterized protein</fullName>
    </submittedName>
</protein>
<evidence type="ECO:0000256" key="2">
    <source>
        <dbReference type="SAM" id="Phobius"/>
    </source>
</evidence>
<keyword evidence="3" id="KW-0732">Signal</keyword>
<reference evidence="4 5" key="1">
    <citation type="submission" date="2019-07" db="EMBL/GenBank/DDBJ databases">
        <title>De Novo Assembly of kiwifruit Actinidia rufa.</title>
        <authorList>
            <person name="Sugita-Konishi S."/>
            <person name="Sato K."/>
            <person name="Mori E."/>
            <person name="Abe Y."/>
            <person name="Kisaki G."/>
            <person name="Hamano K."/>
            <person name="Suezawa K."/>
            <person name="Otani M."/>
            <person name="Fukuda T."/>
            <person name="Manabe T."/>
            <person name="Gomi K."/>
            <person name="Tabuchi M."/>
            <person name="Akimitsu K."/>
            <person name="Kataoka I."/>
        </authorList>
    </citation>
    <scope>NUCLEOTIDE SEQUENCE [LARGE SCALE GENOMIC DNA]</scope>
    <source>
        <strain evidence="5">cv. Fuchu</strain>
    </source>
</reference>
<sequence>MAPPSSFLFLLVLLYGIIASQNGFMNLNNVAEARALDVVPYGEVVKASSDRLGRFETRKTVPLRKIPKPATPPPMAHKSGSHVGSYEKTQTGSQVGSSGSTGSSTTTATIAAATATLQIMNFNIFFLIFYMYY</sequence>
<evidence type="ECO:0000313" key="5">
    <source>
        <dbReference type="Proteomes" id="UP000585474"/>
    </source>
</evidence>
<feature type="region of interest" description="Disordered" evidence="1">
    <location>
        <begin position="64"/>
        <end position="102"/>
    </location>
</feature>
<feature type="chain" id="PRO_5029488785" evidence="3">
    <location>
        <begin position="20"/>
        <end position="133"/>
    </location>
</feature>
<keyword evidence="2" id="KW-0472">Membrane</keyword>
<organism evidence="4 5">
    <name type="scientific">Actinidia rufa</name>
    <dbReference type="NCBI Taxonomy" id="165716"/>
    <lineage>
        <taxon>Eukaryota</taxon>
        <taxon>Viridiplantae</taxon>
        <taxon>Streptophyta</taxon>
        <taxon>Embryophyta</taxon>
        <taxon>Tracheophyta</taxon>
        <taxon>Spermatophyta</taxon>
        <taxon>Magnoliopsida</taxon>
        <taxon>eudicotyledons</taxon>
        <taxon>Gunneridae</taxon>
        <taxon>Pentapetalae</taxon>
        <taxon>asterids</taxon>
        <taxon>Ericales</taxon>
        <taxon>Actinidiaceae</taxon>
        <taxon>Actinidia</taxon>
    </lineage>
</organism>
<keyword evidence="2" id="KW-1133">Transmembrane helix</keyword>
<feature type="signal peptide" evidence="3">
    <location>
        <begin position="1"/>
        <end position="19"/>
    </location>
</feature>
<feature type="transmembrane region" description="Helical" evidence="2">
    <location>
        <begin position="110"/>
        <end position="132"/>
    </location>
</feature>
<evidence type="ECO:0000256" key="3">
    <source>
        <dbReference type="SAM" id="SignalP"/>
    </source>
</evidence>
<proteinExistence type="predicted"/>
<comment type="caution">
    <text evidence="4">The sequence shown here is derived from an EMBL/GenBank/DDBJ whole genome shotgun (WGS) entry which is preliminary data.</text>
</comment>
<keyword evidence="2" id="KW-0812">Transmembrane</keyword>
<dbReference type="OrthoDB" id="10474846at2759"/>
<keyword evidence="5" id="KW-1185">Reference proteome</keyword>
<evidence type="ECO:0000313" key="4">
    <source>
        <dbReference type="EMBL" id="GFZ05975.1"/>
    </source>
</evidence>
<name>A0A7J0G5A3_9ERIC</name>
<dbReference type="EMBL" id="BJWL01000018">
    <property type="protein sequence ID" value="GFZ05975.1"/>
    <property type="molecule type" value="Genomic_DNA"/>
</dbReference>
<gene>
    <name evidence="4" type="ORF">Acr_18g0001450</name>
</gene>
<dbReference type="AlphaFoldDB" id="A0A7J0G5A3"/>
<dbReference type="Proteomes" id="UP000585474">
    <property type="component" value="Unassembled WGS sequence"/>
</dbReference>
<evidence type="ECO:0000256" key="1">
    <source>
        <dbReference type="SAM" id="MobiDB-lite"/>
    </source>
</evidence>